<dbReference type="OrthoDB" id="412402at2759"/>
<comment type="caution">
    <text evidence="1">The sequence shown here is derived from an EMBL/GenBank/DDBJ whole genome shotgun (WGS) entry which is preliminary data.</text>
</comment>
<dbReference type="EMBL" id="JAGPXC010000008">
    <property type="protein sequence ID" value="KAH6647729.1"/>
    <property type="molecule type" value="Genomic_DNA"/>
</dbReference>
<organism evidence="1 2">
    <name type="scientific">Truncatella angustata</name>
    <dbReference type="NCBI Taxonomy" id="152316"/>
    <lineage>
        <taxon>Eukaryota</taxon>
        <taxon>Fungi</taxon>
        <taxon>Dikarya</taxon>
        <taxon>Ascomycota</taxon>
        <taxon>Pezizomycotina</taxon>
        <taxon>Sordariomycetes</taxon>
        <taxon>Xylariomycetidae</taxon>
        <taxon>Amphisphaeriales</taxon>
        <taxon>Sporocadaceae</taxon>
        <taxon>Truncatella</taxon>
    </lineage>
</organism>
<dbReference type="RefSeq" id="XP_045954241.1">
    <property type="nucleotide sequence ID" value="XM_046100660.1"/>
</dbReference>
<dbReference type="AlphaFoldDB" id="A0A9P8RKU1"/>
<dbReference type="InterPro" id="IPR022025">
    <property type="entry name" value="Amidoligase_2"/>
</dbReference>
<accession>A0A9P8RKU1</accession>
<name>A0A9P8RKU1_9PEZI</name>
<dbReference type="Proteomes" id="UP000758603">
    <property type="component" value="Unassembled WGS sequence"/>
</dbReference>
<dbReference type="PANTHER" id="PTHR36847">
    <property type="entry name" value="AMIDOLIGASE ENZYME"/>
    <property type="match status" value="1"/>
</dbReference>
<gene>
    <name evidence="1" type="ORF">BKA67DRAFT_539575</name>
</gene>
<evidence type="ECO:0000313" key="2">
    <source>
        <dbReference type="Proteomes" id="UP000758603"/>
    </source>
</evidence>
<evidence type="ECO:0000313" key="1">
    <source>
        <dbReference type="EMBL" id="KAH6647729.1"/>
    </source>
</evidence>
<sequence length="436" mass="49351">MASQSPTSQEQPVDLKPLTKGLEFEWLYLWRYDIDAHGEVEIQVSGEGEIRNGYIVVAFDSLARNMDTDEDISETNTIDVSHKIIHNLLKTNGVDINDFDNWGKEPDDPNHPNAANAADKTYYRWILKQDHSVNYVNHNEITSLIGGTFHLQDAELVSPALLASARESDDEITRVVDILRNNLMYFTPESAGFHIHVAPGPSMFGLEELKKVAIVLYTIDILFKDLHPSHRHNNHYFPPIRTKSRLARNDAEIVPDHRILDYDVEANGMKSSDAWIVLGNAGTPHLIADLLSITGDRGTYSFQTVVDPKRPTIEFRQAAGTMNTEWIHHWSSIVVGTVDWARRASYGDIHNFLVACDMKEASPELHSVCSVGEFLRNTLRLPATADYVARTTPGTRATPRLTGLQKTWRERPEIRSLFNWKMLPCTHWDGDINMST</sequence>
<proteinExistence type="predicted"/>
<protein>
    <submittedName>
        <fullName evidence="1">Amidoligase enzyme-domain-containing protein</fullName>
    </submittedName>
</protein>
<dbReference type="PANTHER" id="PTHR36847:SF1">
    <property type="entry name" value="AMIDOLIGASE ENZYME"/>
    <property type="match status" value="1"/>
</dbReference>
<keyword evidence="2" id="KW-1185">Reference proteome</keyword>
<dbReference type="GeneID" id="70129552"/>
<reference evidence="1" key="1">
    <citation type="journal article" date="2021" name="Nat. Commun.">
        <title>Genetic determinants of endophytism in the Arabidopsis root mycobiome.</title>
        <authorList>
            <person name="Mesny F."/>
            <person name="Miyauchi S."/>
            <person name="Thiergart T."/>
            <person name="Pickel B."/>
            <person name="Atanasova L."/>
            <person name="Karlsson M."/>
            <person name="Huettel B."/>
            <person name="Barry K.W."/>
            <person name="Haridas S."/>
            <person name="Chen C."/>
            <person name="Bauer D."/>
            <person name="Andreopoulos W."/>
            <person name="Pangilinan J."/>
            <person name="LaButti K."/>
            <person name="Riley R."/>
            <person name="Lipzen A."/>
            <person name="Clum A."/>
            <person name="Drula E."/>
            <person name="Henrissat B."/>
            <person name="Kohler A."/>
            <person name="Grigoriev I.V."/>
            <person name="Martin F.M."/>
            <person name="Hacquard S."/>
        </authorList>
    </citation>
    <scope>NUCLEOTIDE SEQUENCE</scope>
    <source>
        <strain evidence="1">MPI-SDFR-AT-0073</strain>
    </source>
</reference>
<dbReference type="Pfam" id="PF12224">
    <property type="entry name" value="Amidoligase_2"/>
    <property type="match status" value="1"/>
</dbReference>